<dbReference type="GO" id="GO:0003677">
    <property type="term" value="F:DNA binding"/>
    <property type="evidence" value="ECO:0007669"/>
    <property type="project" value="UniProtKB-UniRule"/>
</dbReference>
<keyword evidence="9" id="KW-1185">Reference proteome</keyword>
<feature type="domain" description="Core-binding (CB)" evidence="7">
    <location>
        <begin position="182"/>
        <end position="263"/>
    </location>
</feature>
<dbReference type="PANTHER" id="PTHR30349:SF41">
    <property type="entry name" value="INTEGRASE_RECOMBINASE PROTEIN MJ0367-RELATED"/>
    <property type="match status" value="1"/>
</dbReference>
<dbReference type="Gene3D" id="1.10.443.10">
    <property type="entry name" value="Intergrase catalytic core"/>
    <property type="match status" value="1"/>
</dbReference>
<evidence type="ECO:0000256" key="2">
    <source>
        <dbReference type="ARBA" id="ARBA00022908"/>
    </source>
</evidence>
<dbReference type="STRING" id="1770058.A3840_04890"/>
<dbReference type="Pfam" id="PF00589">
    <property type="entry name" value="Phage_integrase"/>
    <property type="match status" value="1"/>
</dbReference>
<dbReference type="PANTHER" id="PTHR30349">
    <property type="entry name" value="PHAGE INTEGRASE-RELATED"/>
    <property type="match status" value="1"/>
</dbReference>
<dbReference type="PROSITE" id="PS51898">
    <property type="entry name" value="TYR_RECOMBINASE"/>
    <property type="match status" value="1"/>
</dbReference>
<dbReference type="RefSeq" id="WP_067452763.1">
    <property type="nucleotide sequence ID" value="NZ_LVVY01000066.1"/>
</dbReference>
<proteinExistence type="inferred from homology"/>
<dbReference type="InterPro" id="IPR050090">
    <property type="entry name" value="Tyrosine_recombinase_XerCD"/>
</dbReference>
<keyword evidence="4" id="KW-0233">DNA recombination</keyword>
<dbReference type="InterPro" id="IPR002104">
    <property type="entry name" value="Integrase_catalytic"/>
</dbReference>
<sequence>MVRKAASDKQFLEHHHGRWRVVVSVPKSLQRDMGATKLKRHLPTDSLAVANELKWAIVKELKDEIRAFERKTYGASRGDRQAVLEQAAEIAKTLAAYSLEDRGNLGMDVIEDTVQSILGKPVRYAEVAPWMANRSAKEERGFDPADRQPDVGTRVPVYDTERERLAKDFVNVALHGGLPIGNADADYKDKRLKVSPRTEDDHDRALKMLAAFCIRQGLGDDITKVDEYVVTDFIAYLENEKGMAARTIKKYVSRLNLYFNYVKSLRRIAINPWRQAVVYMPTSKSHELERPFTETEAAKLLMGDCKRALRDVMMIGALTGARLDAVVDLRADDIIEGKCFRFKPQKRETGPRFVPIHSDLKEIVARRLKGKSGADDLFPEYPKDFDNPKRERSFRASKHFTTYRRALGVDDVVSGKRRSRVNFHSWRRWFITKGERAGVPEPLLAAIVGHTRKGMTLGRYSEGPEMVAAREAVEKIKLPPLDGSPIFEPEAITPRT</sequence>
<dbReference type="InterPro" id="IPR013762">
    <property type="entry name" value="Integrase-like_cat_sf"/>
</dbReference>
<dbReference type="InterPro" id="IPR010998">
    <property type="entry name" value="Integrase_recombinase_N"/>
</dbReference>
<gene>
    <name evidence="8" type="ORF">A3840_04890</name>
</gene>
<organism evidence="8 9">
    <name type="scientific">Devosia elaeis</name>
    <dbReference type="NCBI Taxonomy" id="1770058"/>
    <lineage>
        <taxon>Bacteria</taxon>
        <taxon>Pseudomonadati</taxon>
        <taxon>Pseudomonadota</taxon>
        <taxon>Alphaproteobacteria</taxon>
        <taxon>Hyphomicrobiales</taxon>
        <taxon>Devosiaceae</taxon>
        <taxon>Devosia</taxon>
    </lineage>
</organism>
<dbReference type="InterPro" id="IPR011010">
    <property type="entry name" value="DNA_brk_join_enz"/>
</dbReference>
<name>A0A178I3Z7_9HYPH</name>
<evidence type="ECO:0000313" key="8">
    <source>
        <dbReference type="EMBL" id="OAM78878.1"/>
    </source>
</evidence>
<comment type="caution">
    <text evidence="8">The sequence shown here is derived from an EMBL/GenBank/DDBJ whole genome shotgun (WGS) entry which is preliminary data.</text>
</comment>
<dbReference type="EMBL" id="LVVY01000066">
    <property type="protein sequence ID" value="OAM78878.1"/>
    <property type="molecule type" value="Genomic_DNA"/>
</dbReference>
<protein>
    <recommendedName>
        <fullName evidence="10">Tyr recombinase domain-containing protein</fullName>
    </recommendedName>
</protein>
<evidence type="ECO:0000259" key="7">
    <source>
        <dbReference type="PROSITE" id="PS51900"/>
    </source>
</evidence>
<dbReference type="GO" id="GO:0006310">
    <property type="term" value="P:DNA recombination"/>
    <property type="evidence" value="ECO:0007669"/>
    <property type="project" value="UniProtKB-KW"/>
</dbReference>
<evidence type="ECO:0000256" key="1">
    <source>
        <dbReference type="ARBA" id="ARBA00008857"/>
    </source>
</evidence>
<keyword evidence="3 5" id="KW-0238">DNA-binding</keyword>
<evidence type="ECO:0000256" key="3">
    <source>
        <dbReference type="ARBA" id="ARBA00023125"/>
    </source>
</evidence>
<comment type="similarity">
    <text evidence="1">Belongs to the 'phage' integrase family.</text>
</comment>
<feature type="domain" description="Tyr recombinase" evidence="6">
    <location>
        <begin position="287"/>
        <end position="474"/>
    </location>
</feature>
<dbReference type="AlphaFoldDB" id="A0A178I3Z7"/>
<dbReference type="Gene3D" id="1.10.150.130">
    <property type="match status" value="1"/>
</dbReference>
<dbReference type="Pfam" id="PF13102">
    <property type="entry name" value="Phage_int_SAM_5"/>
    <property type="match status" value="1"/>
</dbReference>
<dbReference type="GO" id="GO:0015074">
    <property type="term" value="P:DNA integration"/>
    <property type="evidence" value="ECO:0007669"/>
    <property type="project" value="UniProtKB-KW"/>
</dbReference>
<keyword evidence="2" id="KW-0229">DNA integration</keyword>
<evidence type="ECO:0000256" key="4">
    <source>
        <dbReference type="ARBA" id="ARBA00023172"/>
    </source>
</evidence>
<accession>A0A178I3Z7</accession>
<dbReference type="SUPFAM" id="SSF56349">
    <property type="entry name" value="DNA breaking-rejoining enzymes"/>
    <property type="match status" value="1"/>
</dbReference>
<dbReference type="InterPro" id="IPR025269">
    <property type="entry name" value="SAM-like_dom"/>
</dbReference>
<reference evidence="8 9" key="1">
    <citation type="submission" date="2016-03" db="EMBL/GenBank/DDBJ databases">
        <title>Genome sequencing of Devosia sp. S37.</title>
        <authorList>
            <person name="Mohd Nor M."/>
        </authorList>
    </citation>
    <scope>NUCLEOTIDE SEQUENCE [LARGE SCALE GENOMIC DNA]</scope>
    <source>
        <strain evidence="8 9">S37</strain>
    </source>
</reference>
<evidence type="ECO:0000313" key="9">
    <source>
        <dbReference type="Proteomes" id="UP000078389"/>
    </source>
</evidence>
<dbReference type="PROSITE" id="PS51900">
    <property type="entry name" value="CB"/>
    <property type="match status" value="1"/>
</dbReference>
<evidence type="ECO:0000256" key="5">
    <source>
        <dbReference type="PROSITE-ProRule" id="PRU01248"/>
    </source>
</evidence>
<dbReference type="Proteomes" id="UP000078389">
    <property type="component" value="Unassembled WGS sequence"/>
</dbReference>
<evidence type="ECO:0008006" key="10">
    <source>
        <dbReference type="Google" id="ProtNLM"/>
    </source>
</evidence>
<evidence type="ECO:0000259" key="6">
    <source>
        <dbReference type="PROSITE" id="PS51898"/>
    </source>
</evidence>
<dbReference type="InterPro" id="IPR044068">
    <property type="entry name" value="CB"/>
</dbReference>